<evidence type="ECO:0000313" key="2">
    <source>
        <dbReference type="EMBL" id="KAF1998750.1"/>
    </source>
</evidence>
<name>A0A6A5WA23_9PLEO</name>
<sequence>MSQARTVRRQCPIARGAEDIGTFRTRQRATAAMRHMGAHLVTDAHCGGGGGRGGGISLKHHVEDQSAMTAESALPDRAAGGYAATPGTPPSERSLAVWFAGGARDVRHGAGTRDRPWRDGRTCSRARSTHHRSQSAFALLLPSGLSGFASWDGIVGAAWDITLIVTQSMR</sequence>
<proteinExistence type="predicted"/>
<feature type="compositionally biased region" description="Basic and acidic residues" evidence="1">
    <location>
        <begin position="107"/>
        <end position="122"/>
    </location>
</feature>
<keyword evidence="3" id="KW-1185">Reference proteome</keyword>
<dbReference type="EMBL" id="ML977601">
    <property type="protein sequence ID" value="KAF1998750.1"/>
    <property type="molecule type" value="Genomic_DNA"/>
</dbReference>
<organism evidence="2 3">
    <name type="scientific">Amniculicola lignicola CBS 123094</name>
    <dbReference type="NCBI Taxonomy" id="1392246"/>
    <lineage>
        <taxon>Eukaryota</taxon>
        <taxon>Fungi</taxon>
        <taxon>Dikarya</taxon>
        <taxon>Ascomycota</taxon>
        <taxon>Pezizomycotina</taxon>
        <taxon>Dothideomycetes</taxon>
        <taxon>Pleosporomycetidae</taxon>
        <taxon>Pleosporales</taxon>
        <taxon>Amniculicolaceae</taxon>
        <taxon>Amniculicola</taxon>
    </lineage>
</organism>
<dbReference type="AlphaFoldDB" id="A0A6A5WA23"/>
<reference evidence="2" key="1">
    <citation type="journal article" date="2020" name="Stud. Mycol.">
        <title>101 Dothideomycetes genomes: a test case for predicting lifestyles and emergence of pathogens.</title>
        <authorList>
            <person name="Haridas S."/>
            <person name="Albert R."/>
            <person name="Binder M."/>
            <person name="Bloem J."/>
            <person name="Labutti K."/>
            <person name="Salamov A."/>
            <person name="Andreopoulos B."/>
            <person name="Baker S."/>
            <person name="Barry K."/>
            <person name="Bills G."/>
            <person name="Bluhm B."/>
            <person name="Cannon C."/>
            <person name="Castanera R."/>
            <person name="Culley D."/>
            <person name="Daum C."/>
            <person name="Ezra D."/>
            <person name="Gonzalez J."/>
            <person name="Henrissat B."/>
            <person name="Kuo A."/>
            <person name="Liang C."/>
            <person name="Lipzen A."/>
            <person name="Lutzoni F."/>
            <person name="Magnuson J."/>
            <person name="Mondo S."/>
            <person name="Nolan M."/>
            <person name="Ohm R."/>
            <person name="Pangilinan J."/>
            <person name="Park H.-J."/>
            <person name="Ramirez L."/>
            <person name="Alfaro M."/>
            <person name="Sun H."/>
            <person name="Tritt A."/>
            <person name="Yoshinaga Y."/>
            <person name="Zwiers L.-H."/>
            <person name="Turgeon B."/>
            <person name="Goodwin S."/>
            <person name="Spatafora J."/>
            <person name="Crous P."/>
            <person name="Grigoriev I."/>
        </authorList>
    </citation>
    <scope>NUCLEOTIDE SEQUENCE</scope>
    <source>
        <strain evidence="2">CBS 123094</strain>
    </source>
</reference>
<evidence type="ECO:0000313" key="3">
    <source>
        <dbReference type="Proteomes" id="UP000799779"/>
    </source>
</evidence>
<gene>
    <name evidence="2" type="ORF">P154DRAFT_536070</name>
</gene>
<protein>
    <submittedName>
        <fullName evidence="2">Uncharacterized protein</fullName>
    </submittedName>
</protein>
<feature type="region of interest" description="Disordered" evidence="1">
    <location>
        <begin position="107"/>
        <end position="128"/>
    </location>
</feature>
<dbReference type="Proteomes" id="UP000799779">
    <property type="component" value="Unassembled WGS sequence"/>
</dbReference>
<accession>A0A6A5WA23</accession>
<evidence type="ECO:0000256" key="1">
    <source>
        <dbReference type="SAM" id="MobiDB-lite"/>
    </source>
</evidence>